<sequence length="107" mass="12284">MGIVARSSMVFHAFANPSYRPREQRQLWSRRQSSALARSISHSEFVTLGTTIATTSPWPPELPSPRQQRHRRCSSPPSQQPHYHRKLVRRTPTRSQTGRPPDARTSL</sequence>
<feature type="compositionally biased region" description="Basic residues" evidence="1">
    <location>
        <begin position="82"/>
        <end position="92"/>
    </location>
</feature>
<evidence type="ECO:0000313" key="3">
    <source>
        <dbReference type="Proteomes" id="UP000292082"/>
    </source>
</evidence>
<evidence type="ECO:0000256" key="1">
    <source>
        <dbReference type="SAM" id="MobiDB-lite"/>
    </source>
</evidence>
<dbReference type="EMBL" id="ML145116">
    <property type="protein sequence ID" value="TBU59246.1"/>
    <property type="molecule type" value="Genomic_DNA"/>
</dbReference>
<dbReference type="Proteomes" id="UP000292082">
    <property type="component" value="Unassembled WGS sequence"/>
</dbReference>
<accession>A0A4Q9PXK6</accession>
<dbReference type="AlphaFoldDB" id="A0A4Q9PXK6"/>
<organism evidence="2 3">
    <name type="scientific">Dichomitus squalens</name>
    <dbReference type="NCBI Taxonomy" id="114155"/>
    <lineage>
        <taxon>Eukaryota</taxon>
        <taxon>Fungi</taxon>
        <taxon>Dikarya</taxon>
        <taxon>Basidiomycota</taxon>
        <taxon>Agaricomycotina</taxon>
        <taxon>Agaricomycetes</taxon>
        <taxon>Polyporales</taxon>
        <taxon>Polyporaceae</taxon>
        <taxon>Dichomitus</taxon>
    </lineage>
</organism>
<reference evidence="2 3" key="1">
    <citation type="submission" date="2019-01" db="EMBL/GenBank/DDBJ databases">
        <title>Draft genome sequences of three monokaryotic isolates of the white-rot basidiomycete fungus Dichomitus squalens.</title>
        <authorList>
            <consortium name="DOE Joint Genome Institute"/>
            <person name="Lopez S.C."/>
            <person name="Andreopoulos B."/>
            <person name="Pangilinan J."/>
            <person name="Lipzen A."/>
            <person name="Riley R."/>
            <person name="Ahrendt S."/>
            <person name="Ng V."/>
            <person name="Barry K."/>
            <person name="Daum C."/>
            <person name="Grigoriev I.V."/>
            <person name="Hilden K.S."/>
            <person name="Makela M.R."/>
            <person name="de Vries R.P."/>
        </authorList>
    </citation>
    <scope>NUCLEOTIDE SEQUENCE [LARGE SCALE GENOMIC DNA]</scope>
    <source>
        <strain evidence="2 3">CBS 464.89</strain>
    </source>
</reference>
<name>A0A4Q9PXK6_9APHY</name>
<keyword evidence="3" id="KW-1185">Reference proteome</keyword>
<protein>
    <submittedName>
        <fullName evidence="2">Uncharacterized protein</fullName>
    </submittedName>
</protein>
<feature type="region of interest" description="Disordered" evidence="1">
    <location>
        <begin position="52"/>
        <end position="107"/>
    </location>
</feature>
<proteinExistence type="predicted"/>
<evidence type="ECO:0000313" key="2">
    <source>
        <dbReference type="EMBL" id="TBU59246.1"/>
    </source>
</evidence>
<gene>
    <name evidence="2" type="ORF">BD310DRAFT_426525</name>
</gene>